<name>A0A814JUC0_9BILA</name>
<organism evidence="1 5">
    <name type="scientific">Didymodactylos carnosus</name>
    <dbReference type="NCBI Taxonomy" id="1234261"/>
    <lineage>
        <taxon>Eukaryota</taxon>
        <taxon>Metazoa</taxon>
        <taxon>Spiralia</taxon>
        <taxon>Gnathifera</taxon>
        <taxon>Rotifera</taxon>
        <taxon>Eurotatoria</taxon>
        <taxon>Bdelloidea</taxon>
        <taxon>Philodinida</taxon>
        <taxon>Philodinidae</taxon>
        <taxon>Didymodactylos</taxon>
    </lineage>
</organism>
<dbReference type="EMBL" id="CAJNOK010013825">
    <property type="protein sequence ID" value="CAF1192761.1"/>
    <property type="molecule type" value="Genomic_DNA"/>
</dbReference>
<evidence type="ECO:0000313" key="2">
    <source>
        <dbReference type="EMBL" id="CAF1192761.1"/>
    </source>
</evidence>
<evidence type="ECO:0000313" key="5">
    <source>
        <dbReference type="Proteomes" id="UP000663829"/>
    </source>
</evidence>
<keyword evidence="5" id="KW-1185">Reference proteome</keyword>
<dbReference type="OrthoDB" id="9980771at2759"/>
<dbReference type="Proteomes" id="UP000681722">
    <property type="component" value="Unassembled WGS sequence"/>
</dbReference>
<sequence>MEDPEDALQFLKRTFLHPGKTKCEEQKREASKAYEEKCTVLGKRFCPKLDGWSDFKNWEINEGYIKKSPLPITTTTTATPELLTMKQTYKTSIYEPVTKQTYRTSIYQPATRPPIRHMYPAKYYSGGHDVYPGVMYQPMYPAPYGMHGVSYRHPRPSSLFNIRKRFYRIDEDNDDLLMSESE</sequence>
<protein>
    <submittedName>
        <fullName evidence="1">Uncharacterized protein</fullName>
    </submittedName>
</protein>
<gene>
    <name evidence="1" type="ORF">GPM918_LOCUS15841</name>
    <name evidence="2" type="ORF">OVA965_LOCUS23587</name>
    <name evidence="3" type="ORF">SRO942_LOCUS15841</name>
    <name evidence="4" type="ORF">TMI583_LOCUS24309</name>
</gene>
<dbReference type="EMBL" id="CAJNOQ010004049">
    <property type="protein sequence ID" value="CAF1042284.1"/>
    <property type="molecule type" value="Genomic_DNA"/>
</dbReference>
<dbReference type="Proteomes" id="UP000682733">
    <property type="component" value="Unassembled WGS sequence"/>
</dbReference>
<dbReference type="AlphaFoldDB" id="A0A814JUC0"/>
<dbReference type="EMBL" id="CAJOBA010035358">
    <property type="protein sequence ID" value="CAF4003075.1"/>
    <property type="molecule type" value="Genomic_DNA"/>
</dbReference>
<evidence type="ECO:0000313" key="4">
    <source>
        <dbReference type="EMBL" id="CAF4003075.1"/>
    </source>
</evidence>
<reference evidence="1" key="1">
    <citation type="submission" date="2021-02" db="EMBL/GenBank/DDBJ databases">
        <authorList>
            <person name="Nowell W R."/>
        </authorList>
    </citation>
    <scope>NUCLEOTIDE SEQUENCE</scope>
</reference>
<accession>A0A814JUC0</accession>
<dbReference type="Proteomes" id="UP000677228">
    <property type="component" value="Unassembled WGS sequence"/>
</dbReference>
<evidence type="ECO:0000313" key="3">
    <source>
        <dbReference type="EMBL" id="CAF3812445.1"/>
    </source>
</evidence>
<dbReference type="Proteomes" id="UP000663829">
    <property type="component" value="Unassembled WGS sequence"/>
</dbReference>
<evidence type="ECO:0000313" key="1">
    <source>
        <dbReference type="EMBL" id="CAF1042284.1"/>
    </source>
</evidence>
<proteinExistence type="predicted"/>
<comment type="caution">
    <text evidence="1">The sequence shown here is derived from an EMBL/GenBank/DDBJ whole genome shotgun (WGS) entry which is preliminary data.</text>
</comment>
<dbReference type="EMBL" id="CAJOBC010004049">
    <property type="protein sequence ID" value="CAF3812445.1"/>
    <property type="molecule type" value="Genomic_DNA"/>
</dbReference>